<dbReference type="InterPro" id="IPR007603">
    <property type="entry name" value="Choline_transptr-like"/>
</dbReference>
<feature type="transmembrane region" description="Helical" evidence="6">
    <location>
        <begin position="109"/>
        <end position="127"/>
    </location>
</feature>
<feature type="transmembrane region" description="Helical" evidence="6">
    <location>
        <begin position="133"/>
        <end position="153"/>
    </location>
</feature>
<dbReference type="PANTHER" id="PTHR12385">
    <property type="entry name" value="CHOLINE TRANSPORTER-LIKE (SLC FAMILY 44)"/>
    <property type="match status" value="1"/>
</dbReference>
<feature type="transmembrane region" description="Helical" evidence="6">
    <location>
        <begin position="379"/>
        <end position="403"/>
    </location>
</feature>
<comment type="function">
    <text evidence="6">Choline transporter.</text>
</comment>
<comment type="similarity">
    <text evidence="2 6">Belongs to the CTL (choline transporter-like) family.</text>
</comment>
<dbReference type="GO" id="GO:0022857">
    <property type="term" value="F:transmembrane transporter activity"/>
    <property type="evidence" value="ECO:0007669"/>
    <property type="project" value="UniProtKB-UniRule"/>
</dbReference>
<keyword evidence="8" id="KW-1185">Reference proteome</keyword>
<dbReference type="Proteomes" id="UP001632037">
    <property type="component" value="Unassembled WGS sequence"/>
</dbReference>
<dbReference type="Pfam" id="PF04515">
    <property type="entry name" value="Choline_transpo"/>
    <property type="match status" value="1"/>
</dbReference>
<evidence type="ECO:0000313" key="7">
    <source>
        <dbReference type="EMBL" id="KAL3673837.1"/>
    </source>
</evidence>
<evidence type="ECO:0000313" key="8">
    <source>
        <dbReference type="Proteomes" id="UP001632037"/>
    </source>
</evidence>
<evidence type="ECO:0000256" key="6">
    <source>
        <dbReference type="RuleBase" id="RU368066"/>
    </source>
</evidence>
<evidence type="ECO:0000256" key="3">
    <source>
        <dbReference type="ARBA" id="ARBA00022692"/>
    </source>
</evidence>
<dbReference type="EMBL" id="JBIMZQ010000002">
    <property type="protein sequence ID" value="KAL3673837.1"/>
    <property type="molecule type" value="Genomic_DNA"/>
</dbReference>
<organism evidence="7 8">
    <name type="scientific">Phytophthora oleae</name>
    <dbReference type="NCBI Taxonomy" id="2107226"/>
    <lineage>
        <taxon>Eukaryota</taxon>
        <taxon>Sar</taxon>
        <taxon>Stramenopiles</taxon>
        <taxon>Oomycota</taxon>
        <taxon>Peronosporomycetes</taxon>
        <taxon>Peronosporales</taxon>
        <taxon>Peronosporaceae</taxon>
        <taxon>Phytophthora</taxon>
    </lineage>
</organism>
<reference evidence="7 8" key="1">
    <citation type="submission" date="2024-09" db="EMBL/GenBank/DDBJ databases">
        <title>Genome sequencing and assembly of Phytophthora oleae, isolate VK10A, causative agent of rot of olive drupes.</title>
        <authorList>
            <person name="Conti Taguali S."/>
            <person name="Riolo M."/>
            <person name="La Spada F."/>
            <person name="Cacciola S.O."/>
            <person name="Dionisio G."/>
        </authorList>
    </citation>
    <scope>NUCLEOTIDE SEQUENCE [LARGE SCALE GENOMIC DNA]</scope>
    <source>
        <strain evidence="7 8">VK10A</strain>
    </source>
</reference>
<evidence type="ECO:0000256" key="2">
    <source>
        <dbReference type="ARBA" id="ARBA00007168"/>
    </source>
</evidence>
<protein>
    <recommendedName>
        <fullName evidence="6">Choline transporter-like protein</fullName>
    </recommendedName>
</protein>
<accession>A0ABD3G6L7</accession>
<dbReference type="GO" id="GO:0005886">
    <property type="term" value="C:plasma membrane"/>
    <property type="evidence" value="ECO:0007669"/>
    <property type="project" value="UniProtKB-SubCell"/>
</dbReference>
<dbReference type="PANTHER" id="PTHR12385:SF4">
    <property type="entry name" value="PROTEIN PNS1"/>
    <property type="match status" value="1"/>
</dbReference>
<comment type="subcellular location">
    <subcellularLocation>
        <location evidence="6">Cell membrane</location>
        <topology evidence="6">Multi-pass membrane protein</topology>
    </subcellularLocation>
    <subcellularLocation>
        <location evidence="1">Membrane</location>
        <topology evidence="1">Multi-pass membrane protein</topology>
    </subcellularLocation>
</comment>
<keyword evidence="4 6" id="KW-1133">Transmembrane helix</keyword>
<gene>
    <name evidence="7" type="ORF">V7S43_001526</name>
</gene>
<keyword evidence="3 6" id="KW-0812">Transmembrane</keyword>
<feature type="transmembrane region" description="Helical" evidence="6">
    <location>
        <begin position="41"/>
        <end position="62"/>
    </location>
</feature>
<dbReference type="AlphaFoldDB" id="A0ABD3G6L7"/>
<keyword evidence="5 6" id="KW-0472">Membrane</keyword>
<feature type="transmembrane region" description="Helical" evidence="6">
    <location>
        <begin position="235"/>
        <end position="252"/>
    </location>
</feature>
<feature type="transmembrane region" description="Helical" evidence="6">
    <location>
        <begin position="182"/>
        <end position="207"/>
    </location>
</feature>
<sequence length="486" mass="52479">MFNQPYMSEAMPVQTAPDVNPIKPEEKNVEAAKAGCHDWPFALLFVLNVGVIIALMVLWGVKTVTDPDNNSSELLSGDDTKVVVGIAVGMAVVSMVLALLLVKLIVAHARVMILFVLWFNVGISFALAAYGFIIGNIFIAIIGLIIALLNLCYARAVQHRIPFAVANLRVAEGAIAKHWSTYIVSVVFTVVQIVWVVIWAMALLGVANKIAEDNPSSTTNTTTTTSTRSTYKQSGSSYVAYFFLLLSFYWGLQVFKNVAHTTVAGTVATFWYQSESNGATGASLKRSMTSSFGSICFGSLIVAFLQALRALAESGRQDGSALACFAECILGCLQSLMEYFNRWAYVYVGIYGYKFTQAGKAVIQLFKDRGFDAIINDDLIGNVLGFAALGVGLICAGVGALIAETTDAVTFQNSTAFLAILGFVVGIGVAVTPLAVIDSSVATIFVCFAEDPAAFQRSHPELYAPLVQEWHNLYPEIMVQAGYWYA</sequence>
<feature type="transmembrane region" description="Helical" evidence="6">
    <location>
        <begin position="415"/>
        <end position="437"/>
    </location>
</feature>
<comment type="caution">
    <text evidence="7">The sequence shown here is derived from an EMBL/GenBank/DDBJ whole genome shotgun (WGS) entry which is preliminary data.</text>
</comment>
<evidence type="ECO:0000256" key="1">
    <source>
        <dbReference type="ARBA" id="ARBA00004141"/>
    </source>
</evidence>
<evidence type="ECO:0000256" key="4">
    <source>
        <dbReference type="ARBA" id="ARBA00022989"/>
    </source>
</evidence>
<evidence type="ECO:0000256" key="5">
    <source>
        <dbReference type="ARBA" id="ARBA00023136"/>
    </source>
</evidence>
<proteinExistence type="inferred from homology"/>
<name>A0ABD3G6L7_9STRA</name>
<feature type="transmembrane region" description="Helical" evidence="6">
    <location>
        <begin position="82"/>
        <end position="102"/>
    </location>
</feature>